<feature type="region of interest" description="Disordered" evidence="8">
    <location>
        <begin position="117"/>
        <end position="136"/>
    </location>
</feature>
<dbReference type="InterPro" id="IPR010369">
    <property type="entry name" value="SOK"/>
</dbReference>
<dbReference type="PANTHER" id="PTHR31083:SF5">
    <property type="entry name" value="PROTEIN SOSEKI 1"/>
    <property type="match status" value="1"/>
</dbReference>
<protein>
    <recommendedName>
        <fullName evidence="9">SOSEKI DIX-like domain-containing protein</fullName>
    </recommendedName>
</protein>
<dbReference type="Pfam" id="PF06136">
    <property type="entry name" value="SOK"/>
    <property type="match status" value="1"/>
</dbReference>
<evidence type="ECO:0000256" key="6">
    <source>
        <dbReference type="ARBA" id="ARBA00023306"/>
    </source>
</evidence>
<evidence type="ECO:0000313" key="11">
    <source>
        <dbReference type="Proteomes" id="UP000077755"/>
    </source>
</evidence>
<sequence length="251" mass="28879">MEAHGRREVRRVHIIYFISRRGRIDHPHLLRVHQFCGNGVRLRDIKRWLSVVRGEDMPESYSWSYKRRYKTGYVWQDSLDEDLITPISDNEYVIKGSEFCSAASDYDVAVNDLDGSSNIEANKSDYQNSEATPRDDGVKQLEDIHEAPDTTPDNDSTQIEETKHLISENEEDDAKKKRFRLNFLKKNKNGKSKKFTSKKPDEMPDSSASKPICPSEKIHAKNARNLFRKMITCGVVDSKDSAIKAVREASR</sequence>
<dbReference type="EMBL" id="CP093349">
    <property type="protein sequence ID" value="WOH09242.1"/>
    <property type="molecule type" value="Genomic_DNA"/>
</dbReference>
<evidence type="ECO:0000256" key="5">
    <source>
        <dbReference type="ARBA" id="ARBA00023136"/>
    </source>
</evidence>
<evidence type="ECO:0000256" key="2">
    <source>
        <dbReference type="ARBA" id="ARBA00022473"/>
    </source>
</evidence>
<evidence type="ECO:0000256" key="7">
    <source>
        <dbReference type="ARBA" id="ARBA00024211"/>
    </source>
</evidence>
<feature type="domain" description="SOSEKI DIX-like" evidence="9">
    <location>
        <begin position="12"/>
        <end position="99"/>
    </location>
</feature>
<keyword evidence="2" id="KW-0217">Developmental protein</keyword>
<feature type="region of interest" description="Disordered" evidence="8">
    <location>
        <begin position="190"/>
        <end position="214"/>
    </location>
</feature>
<dbReference type="GO" id="GO:0051301">
    <property type="term" value="P:cell division"/>
    <property type="evidence" value="ECO:0007669"/>
    <property type="project" value="UniProtKB-KW"/>
</dbReference>
<organism evidence="10 11">
    <name type="scientific">Daucus carota subsp. sativus</name>
    <name type="common">Carrot</name>
    <dbReference type="NCBI Taxonomy" id="79200"/>
    <lineage>
        <taxon>Eukaryota</taxon>
        <taxon>Viridiplantae</taxon>
        <taxon>Streptophyta</taxon>
        <taxon>Embryophyta</taxon>
        <taxon>Tracheophyta</taxon>
        <taxon>Spermatophyta</taxon>
        <taxon>Magnoliopsida</taxon>
        <taxon>eudicotyledons</taxon>
        <taxon>Gunneridae</taxon>
        <taxon>Pentapetalae</taxon>
        <taxon>asterids</taxon>
        <taxon>campanulids</taxon>
        <taxon>Apiales</taxon>
        <taxon>Apiaceae</taxon>
        <taxon>Apioideae</taxon>
        <taxon>Scandiceae</taxon>
        <taxon>Daucinae</taxon>
        <taxon>Daucus</taxon>
        <taxon>Daucus sect. Daucus</taxon>
    </lineage>
</organism>
<evidence type="ECO:0000256" key="1">
    <source>
        <dbReference type="ARBA" id="ARBA00004413"/>
    </source>
</evidence>
<comment type="similarity">
    <text evidence="7">Belongs to the SOSEKI family.</text>
</comment>
<keyword evidence="11" id="KW-1185">Reference proteome</keyword>
<dbReference type="PANTHER" id="PTHR31083">
    <property type="entry name" value="UPSTREAM OF FLC PROTEIN (DUF966)"/>
    <property type="match status" value="1"/>
</dbReference>
<keyword evidence="5" id="KW-0472">Membrane</keyword>
<evidence type="ECO:0000259" key="9">
    <source>
        <dbReference type="Pfam" id="PF06136"/>
    </source>
</evidence>
<evidence type="ECO:0000256" key="8">
    <source>
        <dbReference type="SAM" id="MobiDB-lite"/>
    </source>
</evidence>
<evidence type="ECO:0000256" key="4">
    <source>
        <dbReference type="ARBA" id="ARBA00022618"/>
    </source>
</evidence>
<dbReference type="InterPro" id="IPR048351">
    <property type="entry name" value="SOK_DIX"/>
</dbReference>
<keyword evidence="6" id="KW-0131">Cell cycle</keyword>
<reference evidence="10" key="1">
    <citation type="journal article" date="2016" name="Nat. Genet.">
        <title>A high-quality carrot genome assembly provides new insights into carotenoid accumulation and asterid genome evolution.</title>
        <authorList>
            <person name="Iorizzo M."/>
            <person name="Ellison S."/>
            <person name="Senalik D."/>
            <person name="Zeng P."/>
            <person name="Satapoomin P."/>
            <person name="Huang J."/>
            <person name="Bowman M."/>
            <person name="Iovene M."/>
            <person name="Sanseverino W."/>
            <person name="Cavagnaro P."/>
            <person name="Yildiz M."/>
            <person name="Macko-Podgorni A."/>
            <person name="Moranska E."/>
            <person name="Grzebelus E."/>
            <person name="Grzebelus D."/>
            <person name="Ashrafi H."/>
            <person name="Zheng Z."/>
            <person name="Cheng S."/>
            <person name="Spooner D."/>
            <person name="Van Deynze A."/>
            <person name="Simon P."/>
        </authorList>
    </citation>
    <scope>NUCLEOTIDE SEQUENCE</scope>
    <source>
        <tissue evidence="10">Leaf</tissue>
    </source>
</reference>
<accession>A0AAF0XLI3</accession>
<keyword evidence="3" id="KW-1003">Cell membrane</keyword>
<dbReference type="GO" id="GO:0005886">
    <property type="term" value="C:plasma membrane"/>
    <property type="evidence" value="ECO:0007669"/>
    <property type="project" value="UniProtKB-SubCell"/>
</dbReference>
<reference evidence="10" key="2">
    <citation type="submission" date="2022-03" db="EMBL/GenBank/DDBJ databases">
        <title>Draft title - Genomic analysis of global carrot germplasm unveils the trajectory of domestication and the origin of high carotenoid orange carrot.</title>
        <authorList>
            <person name="Iorizzo M."/>
            <person name="Ellison S."/>
            <person name="Senalik D."/>
            <person name="Macko-Podgorni A."/>
            <person name="Grzebelus D."/>
            <person name="Bostan H."/>
            <person name="Rolling W."/>
            <person name="Curaba J."/>
            <person name="Simon P."/>
        </authorList>
    </citation>
    <scope>NUCLEOTIDE SEQUENCE</scope>
    <source>
        <tissue evidence="10">Leaf</tissue>
    </source>
</reference>
<keyword evidence="4" id="KW-0132">Cell division</keyword>
<comment type="subcellular location">
    <subcellularLocation>
        <location evidence="1">Cell membrane</location>
        <topology evidence="1">Peripheral membrane protein</topology>
        <orientation evidence="1">Cytoplasmic side</orientation>
    </subcellularLocation>
</comment>
<evidence type="ECO:0000313" key="10">
    <source>
        <dbReference type="EMBL" id="WOH09242.1"/>
    </source>
</evidence>
<proteinExistence type="inferred from homology"/>
<feature type="compositionally biased region" description="Polar residues" evidence="8">
    <location>
        <begin position="117"/>
        <end position="131"/>
    </location>
</feature>
<evidence type="ECO:0000256" key="3">
    <source>
        <dbReference type="ARBA" id="ARBA00022475"/>
    </source>
</evidence>
<dbReference type="GO" id="GO:0051258">
    <property type="term" value="P:protein polymerization"/>
    <property type="evidence" value="ECO:0007669"/>
    <property type="project" value="UniProtKB-ARBA"/>
</dbReference>
<dbReference type="Proteomes" id="UP000077755">
    <property type="component" value="Chromosome 7"/>
</dbReference>
<gene>
    <name evidence="10" type="ORF">DCAR_0728698</name>
</gene>
<name>A0AAF0XLI3_DAUCS</name>
<dbReference type="AlphaFoldDB" id="A0AAF0XLI3"/>